<dbReference type="KEGG" id="mvc:MSVAZ_0284"/>
<dbReference type="Pfam" id="PF01261">
    <property type="entry name" value="AP_endonuc_2"/>
    <property type="match status" value="1"/>
</dbReference>
<dbReference type="InterPro" id="IPR050312">
    <property type="entry name" value="IolE/XylAMocC-like"/>
</dbReference>
<evidence type="ECO:0000259" key="1">
    <source>
        <dbReference type="Pfam" id="PF01261"/>
    </source>
</evidence>
<organism evidence="2 3">
    <name type="scientific">Methanosarcina vacuolata Z-761</name>
    <dbReference type="NCBI Taxonomy" id="1434123"/>
    <lineage>
        <taxon>Archaea</taxon>
        <taxon>Methanobacteriati</taxon>
        <taxon>Methanobacteriota</taxon>
        <taxon>Stenosarchaea group</taxon>
        <taxon>Methanomicrobia</taxon>
        <taxon>Methanosarcinales</taxon>
        <taxon>Methanosarcinaceae</taxon>
        <taxon>Methanosarcina</taxon>
    </lineage>
</organism>
<dbReference type="PATRIC" id="fig|1434123.4.peg.288"/>
<dbReference type="HOGENOM" id="CLU_050006_7_2_2"/>
<dbReference type="GO" id="GO:0016853">
    <property type="term" value="F:isomerase activity"/>
    <property type="evidence" value="ECO:0007669"/>
    <property type="project" value="UniProtKB-KW"/>
</dbReference>
<dbReference type="AlphaFoldDB" id="A0A0E3Q2J9"/>
<dbReference type="Proteomes" id="UP000033096">
    <property type="component" value="Chromosome"/>
</dbReference>
<gene>
    <name evidence="2" type="ORF">MSVAZ_0284</name>
</gene>
<accession>A0A0E3Q2J9</accession>
<dbReference type="EMBL" id="CP009520">
    <property type="protein sequence ID" value="AKB42553.1"/>
    <property type="molecule type" value="Genomic_DNA"/>
</dbReference>
<keyword evidence="2" id="KW-0413">Isomerase</keyword>
<evidence type="ECO:0000313" key="3">
    <source>
        <dbReference type="Proteomes" id="UP000033096"/>
    </source>
</evidence>
<keyword evidence="3" id="KW-1185">Reference proteome</keyword>
<dbReference type="PANTHER" id="PTHR12110">
    <property type="entry name" value="HYDROXYPYRUVATE ISOMERASE"/>
    <property type="match status" value="1"/>
</dbReference>
<dbReference type="STRING" id="1434123.MSVAZ_0284"/>
<evidence type="ECO:0000313" key="2">
    <source>
        <dbReference type="EMBL" id="AKB42553.1"/>
    </source>
</evidence>
<dbReference type="SUPFAM" id="SSF51658">
    <property type="entry name" value="Xylose isomerase-like"/>
    <property type="match status" value="1"/>
</dbReference>
<name>A0A0E3Q2J9_9EURY</name>
<protein>
    <submittedName>
        <fullName evidence="2">Sugar phosphate isomerase/epimerase</fullName>
    </submittedName>
</protein>
<dbReference type="RefSeq" id="WP_048117165.1">
    <property type="nucleotide sequence ID" value="NZ_CP009520.1"/>
</dbReference>
<dbReference type="Gene3D" id="3.20.20.150">
    <property type="entry name" value="Divalent-metal-dependent TIM barrel enzymes"/>
    <property type="match status" value="1"/>
</dbReference>
<reference evidence="2 3" key="1">
    <citation type="submission" date="2014-07" db="EMBL/GenBank/DDBJ databases">
        <title>Methanogenic archaea and the global carbon cycle.</title>
        <authorList>
            <person name="Henriksen J.R."/>
            <person name="Luke J."/>
            <person name="Reinhart S."/>
            <person name="Benedict M.N."/>
            <person name="Youngblut N.D."/>
            <person name="Metcalf M.E."/>
            <person name="Whitaker R.J."/>
            <person name="Metcalf W.W."/>
        </authorList>
    </citation>
    <scope>NUCLEOTIDE SEQUENCE [LARGE SCALE GENOMIC DNA]</scope>
    <source>
        <strain evidence="2 3">Z-761</strain>
    </source>
</reference>
<dbReference type="GeneID" id="24808642"/>
<dbReference type="InterPro" id="IPR013022">
    <property type="entry name" value="Xyl_isomerase-like_TIM-brl"/>
</dbReference>
<sequence length="269" mass="29758">MILGASSFAGRPGDLKEHVESIELYIPKLGIYKGSTLEIEKLDRVLDEISIHDFAYTVHAPYSAGDLKYPSALQVDTAKMSEREFTLMEESISLAGRIGAPVVVLHPGRIGPDREKSYFSMVKNLSMLASVAEDYGVILGLENKEGTDPSNFCCEADELSRTIEAVNSEHLKATFDIGHANLTCGGDPEKLREFVQTLKKHIIHLHLHDNSGQWTEKYDGDEHMAPGEGCADFSVLKLLSGYRGVYNFEVFSLEDILFGKKTLGNAFKL</sequence>
<dbReference type="InterPro" id="IPR036237">
    <property type="entry name" value="Xyl_isomerase-like_sf"/>
</dbReference>
<dbReference type="PANTHER" id="PTHR12110:SF21">
    <property type="entry name" value="XYLOSE ISOMERASE-LIKE TIM BARREL DOMAIN-CONTAINING PROTEIN"/>
    <property type="match status" value="1"/>
</dbReference>
<proteinExistence type="predicted"/>
<feature type="domain" description="Xylose isomerase-like TIM barrel" evidence="1">
    <location>
        <begin position="20"/>
        <end position="252"/>
    </location>
</feature>